<evidence type="ECO:0000313" key="2">
    <source>
        <dbReference type="EMBL" id="TDX00922.1"/>
    </source>
</evidence>
<feature type="transmembrane region" description="Helical" evidence="1">
    <location>
        <begin position="65"/>
        <end position="87"/>
    </location>
</feature>
<feature type="transmembrane region" description="Helical" evidence="1">
    <location>
        <begin position="115"/>
        <end position="139"/>
    </location>
</feature>
<organism evidence="2 3">
    <name type="scientific">Dinghuibacter silviterrae</name>
    <dbReference type="NCBI Taxonomy" id="1539049"/>
    <lineage>
        <taxon>Bacteria</taxon>
        <taxon>Pseudomonadati</taxon>
        <taxon>Bacteroidota</taxon>
        <taxon>Chitinophagia</taxon>
        <taxon>Chitinophagales</taxon>
        <taxon>Chitinophagaceae</taxon>
        <taxon>Dinghuibacter</taxon>
    </lineage>
</organism>
<reference evidence="2 3" key="1">
    <citation type="submission" date="2019-03" db="EMBL/GenBank/DDBJ databases">
        <title>Genomic Encyclopedia of Type Strains, Phase IV (KMG-IV): sequencing the most valuable type-strain genomes for metagenomic binning, comparative biology and taxonomic classification.</title>
        <authorList>
            <person name="Goeker M."/>
        </authorList>
    </citation>
    <scope>NUCLEOTIDE SEQUENCE [LARGE SCALE GENOMIC DNA]</scope>
    <source>
        <strain evidence="2 3">DSM 100059</strain>
    </source>
</reference>
<accession>A0A4R8DRS7</accession>
<comment type="caution">
    <text evidence="2">The sequence shown here is derived from an EMBL/GenBank/DDBJ whole genome shotgun (WGS) entry which is preliminary data.</text>
</comment>
<evidence type="ECO:0000313" key="3">
    <source>
        <dbReference type="Proteomes" id="UP000294498"/>
    </source>
</evidence>
<evidence type="ECO:0000256" key="1">
    <source>
        <dbReference type="SAM" id="Phobius"/>
    </source>
</evidence>
<keyword evidence="1" id="KW-1133">Transmembrane helix</keyword>
<gene>
    <name evidence="2" type="ORF">EDB95_1952</name>
</gene>
<feature type="transmembrane region" description="Helical" evidence="1">
    <location>
        <begin position="31"/>
        <end position="53"/>
    </location>
</feature>
<keyword evidence="1" id="KW-0472">Membrane</keyword>
<dbReference type="AlphaFoldDB" id="A0A4R8DRS7"/>
<proteinExistence type="predicted"/>
<name>A0A4R8DRS7_9BACT</name>
<dbReference type="EMBL" id="SODV01000001">
    <property type="protein sequence ID" value="TDX00922.1"/>
    <property type="molecule type" value="Genomic_DNA"/>
</dbReference>
<protein>
    <submittedName>
        <fullName evidence="2">Uncharacterized protein</fullName>
    </submittedName>
</protein>
<keyword evidence="3" id="KW-1185">Reference proteome</keyword>
<keyword evidence="1" id="KW-0812">Transmembrane</keyword>
<dbReference type="OrthoDB" id="1121797at2"/>
<sequence>MMDEEQKSIFSLQIDPAAEAALAESARWGTFLAIIGFIFCGLIALCMVTVLVIGTASSLGSGQTGLTIVVTYLIIAVLSFIPCLHLFNYSRSIRAAIASNNQDVMTEAFSKLKSYFKFLGIIAIVVIVLIVAAIVYIVLTLGISGAGV</sequence>
<dbReference type="RefSeq" id="WP_133993033.1">
    <property type="nucleotide sequence ID" value="NZ_SODV01000001.1"/>
</dbReference>
<dbReference type="Proteomes" id="UP000294498">
    <property type="component" value="Unassembled WGS sequence"/>
</dbReference>
<dbReference type="Pfam" id="PF17319">
    <property type="entry name" value="DUF5362"/>
    <property type="match status" value="1"/>
</dbReference>
<dbReference type="InterPro" id="IPR035287">
    <property type="entry name" value="DUF5362"/>
</dbReference>